<organism evidence="3 4">
    <name type="scientific">Parastrongyloides trichosuri</name>
    <name type="common">Possum-specific nematode worm</name>
    <dbReference type="NCBI Taxonomy" id="131310"/>
    <lineage>
        <taxon>Eukaryota</taxon>
        <taxon>Metazoa</taxon>
        <taxon>Ecdysozoa</taxon>
        <taxon>Nematoda</taxon>
        <taxon>Chromadorea</taxon>
        <taxon>Rhabditida</taxon>
        <taxon>Tylenchina</taxon>
        <taxon>Panagrolaimomorpha</taxon>
        <taxon>Strongyloidoidea</taxon>
        <taxon>Strongyloididae</taxon>
        <taxon>Parastrongyloides</taxon>
    </lineage>
</organism>
<sequence>MCFEQNGDKFVTAKNYYNEIFSKKFITQENKDTMIFYLSGIIKFINFSPKDYFEEYKRNITDNNNTIRNEEEKIRNDFKRTTVIILVNIGIIMLAAIAFLYCICIVCCFYICVKKECLRENEEIIEEGINNNRLLIVNDTFSNLDTTQSNKSLLSEDGRLYGKDDTPKKQDTSTYV</sequence>
<proteinExistence type="predicted"/>
<dbReference type="Proteomes" id="UP000038045">
    <property type="component" value="Unplaced"/>
</dbReference>
<dbReference type="AlphaFoldDB" id="A0A0N4Z2P8"/>
<keyword evidence="2" id="KW-1133">Transmembrane helix</keyword>
<keyword evidence="2" id="KW-0472">Membrane</keyword>
<evidence type="ECO:0000313" key="4">
    <source>
        <dbReference type="WBParaSite" id="PTRK_0000114200.1"/>
    </source>
</evidence>
<protein>
    <submittedName>
        <fullName evidence="4">Plasmodium vivax Vir protein</fullName>
    </submittedName>
</protein>
<feature type="region of interest" description="Disordered" evidence="1">
    <location>
        <begin position="157"/>
        <end position="176"/>
    </location>
</feature>
<evidence type="ECO:0000313" key="3">
    <source>
        <dbReference type="Proteomes" id="UP000038045"/>
    </source>
</evidence>
<accession>A0A0N4Z2P8</accession>
<keyword evidence="2" id="KW-0812">Transmembrane</keyword>
<keyword evidence="3" id="KW-1185">Reference proteome</keyword>
<name>A0A0N4Z2P8_PARTI</name>
<feature type="transmembrane region" description="Helical" evidence="2">
    <location>
        <begin position="83"/>
        <end position="111"/>
    </location>
</feature>
<evidence type="ECO:0000256" key="2">
    <source>
        <dbReference type="SAM" id="Phobius"/>
    </source>
</evidence>
<evidence type="ECO:0000256" key="1">
    <source>
        <dbReference type="SAM" id="MobiDB-lite"/>
    </source>
</evidence>
<reference evidence="4" key="1">
    <citation type="submission" date="2017-02" db="UniProtKB">
        <authorList>
            <consortium name="WormBaseParasite"/>
        </authorList>
    </citation>
    <scope>IDENTIFICATION</scope>
</reference>
<dbReference type="WBParaSite" id="PTRK_0000114200.1">
    <property type="protein sequence ID" value="PTRK_0000114200.1"/>
    <property type="gene ID" value="PTRK_0000114200"/>
</dbReference>